<reference evidence="2 3" key="1">
    <citation type="journal article" date="2015" name="Nature">
        <title>rRNA introns, odd ribosomes, and small enigmatic genomes across a large radiation of phyla.</title>
        <authorList>
            <person name="Brown C.T."/>
            <person name="Hug L.A."/>
            <person name="Thomas B.C."/>
            <person name="Sharon I."/>
            <person name="Castelle C.J."/>
            <person name="Singh A."/>
            <person name="Wilkins M.J."/>
            <person name="Williams K.H."/>
            <person name="Banfield J.F."/>
        </authorList>
    </citation>
    <scope>NUCLEOTIDE SEQUENCE [LARGE SCALE GENOMIC DNA]</scope>
</reference>
<sequence length="181" mass="20910">MLRQESLQAVIDMIEAGSLAAGVLKDTYMSQTKPAWVVLQTDEEALQVERLLEKARNRKNPDSHSAWIDLKQVVGDCLPDHLSWVYRDGAWLVSPVELLMELEAWAEEEDYELPYRDDDEETGWGEFVEAQSARMQLEAESYEEEDEENSEPEDDTPEEEEEGPWGWTRAEYYNAKFGEEG</sequence>
<proteinExistence type="predicted"/>
<evidence type="ECO:0000313" key="3">
    <source>
        <dbReference type="Proteomes" id="UP000034163"/>
    </source>
</evidence>
<evidence type="ECO:0000256" key="1">
    <source>
        <dbReference type="SAM" id="MobiDB-lite"/>
    </source>
</evidence>
<dbReference type="AlphaFoldDB" id="A0A0G0WX97"/>
<protein>
    <submittedName>
        <fullName evidence="2">Uncharacterized protein</fullName>
    </submittedName>
</protein>
<name>A0A0G0WX97_UNCKA</name>
<comment type="caution">
    <text evidence="2">The sequence shown here is derived from an EMBL/GenBank/DDBJ whole genome shotgun (WGS) entry which is preliminary data.</text>
</comment>
<gene>
    <name evidence="2" type="ORF">UU72_C0003G0020</name>
</gene>
<evidence type="ECO:0000313" key="2">
    <source>
        <dbReference type="EMBL" id="KKS17359.1"/>
    </source>
</evidence>
<dbReference type="Proteomes" id="UP000034163">
    <property type="component" value="Unassembled WGS sequence"/>
</dbReference>
<feature type="region of interest" description="Disordered" evidence="1">
    <location>
        <begin position="134"/>
        <end position="181"/>
    </location>
</feature>
<feature type="compositionally biased region" description="Acidic residues" evidence="1">
    <location>
        <begin position="140"/>
        <end position="163"/>
    </location>
</feature>
<organism evidence="2 3">
    <name type="scientific">candidate division WWE3 bacterium GW2011_GWB1_41_6</name>
    <dbReference type="NCBI Taxonomy" id="1619112"/>
    <lineage>
        <taxon>Bacteria</taxon>
        <taxon>Katanobacteria</taxon>
    </lineage>
</organism>
<dbReference type="EMBL" id="LCBS01000003">
    <property type="protein sequence ID" value="KKS17359.1"/>
    <property type="molecule type" value="Genomic_DNA"/>
</dbReference>
<accession>A0A0G0WX97</accession>